<gene>
    <name evidence="2" type="ORF">CFP75_24240</name>
</gene>
<dbReference type="EMBL" id="NMQU01000076">
    <property type="protein sequence ID" value="OXM47352.1"/>
    <property type="molecule type" value="Genomic_DNA"/>
</dbReference>
<proteinExistence type="predicted"/>
<name>A0A229RL12_AMYAL</name>
<dbReference type="Pfam" id="PF13924">
    <property type="entry name" value="Lipocalin_5"/>
    <property type="match status" value="1"/>
</dbReference>
<reference evidence="2 3" key="1">
    <citation type="submission" date="2017-07" db="EMBL/GenBank/DDBJ databases">
        <title>Amycolatopsis alba DSM 44262 Genome sequencing and assembly.</title>
        <authorList>
            <person name="Kaur N."/>
            <person name="Mayilraj S."/>
        </authorList>
    </citation>
    <scope>NUCLEOTIDE SEQUENCE [LARGE SCALE GENOMIC DNA]</scope>
    <source>
        <strain evidence="2 3">DSM 44262</strain>
    </source>
</reference>
<feature type="domain" description="Lipocalin-like" evidence="1">
    <location>
        <begin position="6"/>
        <end position="72"/>
    </location>
</feature>
<accession>A0A229RL12</accession>
<dbReference type="AlphaFoldDB" id="A0A229RL12"/>
<comment type="caution">
    <text evidence="2">The sequence shown here is derived from an EMBL/GenBank/DDBJ whole genome shotgun (WGS) entry which is preliminary data.</text>
</comment>
<evidence type="ECO:0000259" key="1">
    <source>
        <dbReference type="Pfam" id="PF13924"/>
    </source>
</evidence>
<keyword evidence="3" id="KW-1185">Reference proteome</keyword>
<organism evidence="2 3">
    <name type="scientific">Amycolatopsis alba DSM 44262</name>
    <dbReference type="NCBI Taxonomy" id="1125972"/>
    <lineage>
        <taxon>Bacteria</taxon>
        <taxon>Bacillati</taxon>
        <taxon>Actinomycetota</taxon>
        <taxon>Actinomycetes</taxon>
        <taxon>Pseudonocardiales</taxon>
        <taxon>Pseudonocardiaceae</taxon>
        <taxon>Amycolatopsis</taxon>
    </lineage>
</organism>
<sequence>MPRLGKSLGYTGTYTVEREVITHHTLVATWPFGAGSRQTRWATLIAGNDSADVLRLSGPPDRSAQFLLTWHRTT</sequence>
<protein>
    <recommendedName>
        <fullName evidence="1">Lipocalin-like domain-containing protein</fullName>
    </recommendedName>
</protein>
<dbReference type="InterPro" id="IPR024311">
    <property type="entry name" value="Lipocalin-like"/>
</dbReference>
<dbReference type="Proteomes" id="UP000215563">
    <property type="component" value="Unassembled WGS sequence"/>
</dbReference>
<evidence type="ECO:0000313" key="3">
    <source>
        <dbReference type="Proteomes" id="UP000215563"/>
    </source>
</evidence>
<dbReference type="RefSeq" id="WP_039794647.1">
    <property type="nucleotide sequence ID" value="NZ_KB913032.1"/>
</dbReference>
<evidence type="ECO:0000313" key="2">
    <source>
        <dbReference type="EMBL" id="OXM47352.1"/>
    </source>
</evidence>